<accession>A0A8J2YK85</accession>
<keyword evidence="2" id="KW-1185">Reference proteome</keyword>
<dbReference type="EMBL" id="BMIR01000014">
    <property type="protein sequence ID" value="GGE47618.1"/>
    <property type="molecule type" value="Genomic_DNA"/>
</dbReference>
<sequence length="122" mass="14103">MAIKIQEKKPEIPVEIGKLNFAFTVTDESVAAFRKNAIAAQKEFDKMKESENDEKSLERAKYVLQRSFDMILGQGAFKKIYDMTPSVAYLLDYFIQLVEGLSEELKDLGIDQEQTKKYIRKK</sequence>
<dbReference type="RefSeq" id="WP_188695349.1">
    <property type="nucleotide sequence ID" value="NZ_BMIR01000014.1"/>
</dbReference>
<proteinExistence type="predicted"/>
<reference evidence="1" key="2">
    <citation type="submission" date="2020-09" db="EMBL/GenBank/DDBJ databases">
        <authorList>
            <person name="Sun Q."/>
            <person name="Zhou Y."/>
        </authorList>
    </citation>
    <scope>NUCLEOTIDE SEQUENCE</scope>
    <source>
        <strain evidence="1">CGMCC 1.15371</strain>
    </source>
</reference>
<organism evidence="1 2">
    <name type="scientific">Pullulanibacillus camelliae</name>
    <dbReference type="NCBI Taxonomy" id="1707096"/>
    <lineage>
        <taxon>Bacteria</taxon>
        <taxon>Bacillati</taxon>
        <taxon>Bacillota</taxon>
        <taxon>Bacilli</taxon>
        <taxon>Bacillales</taxon>
        <taxon>Sporolactobacillaceae</taxon>
        <taxon>Pullulanibacillus</taxon>
    </lineage>
</organism>
<name>A0A8J2YK85_9BACL</name>
<reference evidence="1" key="1">
    <citation type="journal article" date="2014" name="Int. J. Syst. Evol. Microbiol.">
        <title>Complete genome sequence of Corynebacterium casei LMG S-19264T (=DSM 44701T), isolated from a smear-ripened cheese.</title>
        <authorList>
            <consortium name="US DOE Joint Genome Institute (JGI-PGF)"/>
            <person name="Walter F."/>
            <person name="Albersmeier A."/>
            <person name="Kalinowski J."/>
            <person name="Ruckert C."/>
        </authorList>
    </citation>
    <scope>NUCLEOTIDE SEQUENCE</scope>
    <source>
        <strain evidence="1">CGMCC 1.15371</strain>
    </source>
</reference>
<evidence type="ECO:0000313" key="2">
    <source>
        <dbReference type="Proteomes" id="UP000628775"/>
    </source>
</evidence>
<gene>
    <name evidence="1" type="ORF">GCM10011391_28000</name>
</gene>
<evidence type="ECO:0000313" key="1">
    <source>
        <dbReference type="EMBL" id="GGE47618.1"/>
    </source>
</evidence>
<dbReference type="AlphaFoldDB" id="A0A8J2YK85"/>
<protein>
    <submittedName>
        <fullName evidence="1">Uncharacterized protein</fullName>
    </submittedName>
</protein>
<dbReference type="Proteomes" id="UP000628775">
    <property type="component" value="Unassembled WGS sequence"/>
</dbReference>
<comment type="caution">
    <text evidence="1">The sequence shown here is derived from an EMBL/GenBank/DDBJ whole genome shotgun (WGS) entry which is preliminary data.</text>
</comment>